<feature type="transmembrane region" description="Helical" evidence="1">
    <location>
        <begin position="83"/>
        <end position="105"/>
    </location>
</feature>
<keyword evidence="1" id="KW-0812">Transmembrane</keyword>
<keyword evidence="1" id="KW-0472">Membrane</keyword>
<dbReference type="Pfam" id="PF14329">
    <property type="entry name" value="DUF4386"/>
    <property type="match status" value="1"/>
</dbReference>
<accession>A0ABQ2A2D6</accession>
<dbReference type="RefSeq" id="WP_229748908.1">
    <property type="nucleotide sequence ID" value="NZ_BMGY01000013.1"/>
</dbReference>
<dbReference type="EMBL" id="BMGY01000013">
    <property type="protein sequence ID" value="GGH84836.1"/>
    <property type="molecule type" value="Genomic_DNA"/>
</dbReference>
<proteinExistence type="predicted"/>
<reference evidence="3" key="1">
    <citation type="journal article" date="2019" name="Int. J. Syst. Evol. Microbiol.">
        <title>The Global Catalogue of Microorganisms (GCM) 10K type strain sequencing project: providing services to taxonomists for standard genome sequencing and annotation.</title>
        <authorList>
            <consortium name="The Broad Institute Genomics Platform"/>
            <consortium name="The Broad Institute Genome Sequencing Center for Infectious Disease"/>
            <person name="Wu L."/>
            <person name="Ma J."/>
        </authorList>
    </citation>
    <scope>NUCLEOTIDE SEQUENCE [LARGE SCALE GENOMIC DNA]</scope>
    <source>
        <strain evidence="3">CGMCC 1.14966</strain>
    </source>
</reference>
<name>A0ABQ2A2D6_9BACT</name>
<evidence type="ECO:0000313" key="3">
    <source>
        <dbReference type="Proteomes" id="UP000637774"/>
    </source>
</evidence>
<keyword evidence="3" id="KW-1185">Reference proteome</keyword>
<sequence length="113" mass="11841">MFSNLVSLAVEAASKVFLLLVLSTLESAQYQQVFGPQQVPILANLALLFFGGTCLMNGYLIFKVGYFPKVLGVLMQAAGGCNLVACWAALSSPTLASSILLAALLPCLVGELS</sequence>
<dbReference type="Proteomes" id="UP000637774">
    <property type="component" value="Unassembled WGS sequence"/>
</dbReference>
<evidence type="ECO:0008006" key="4">
    <source>
        <dbReference type="Google" id="ProtNLM"/>
    </source>
</evidence>
<gene>
    <name evidence="2" type="ORF">GCM10011495_17680</name>
</gene>
<evidence type="ECO:0000313" key="2">
    <source>
        <dbReference type="EMBL" id="GGH84836.1"/>
    </source>
</evidence>
<keyword evidence="1" id="KW-1133">Transmembrane helix</keyword>
<evidence type="ECO:0000256" key="1">
    <source>
        <dbReference type="SAM" id="Phobius"/>
    </source>
</evidence>
<organism evidence="2 3">
    <name type="scientific">Hymenobacter frigidus</name>
    <dbReference type="NCBI Taxonomy" id="1524095"/>
    <lineage>
        <taxon>Bacteria</taxon>
        <taxon>Pseudomonadati</taxon>
        <taxon>Bacteroidota</taxon>
        <taxon>Cytophagia</taxon>
        <taxon>Cytophagales</taxon>
        <taxon>Hymenobacteraceae</taxon>
        <taxon>Hymenobacter</taxon>
    </lineage>
</organism>
<comment type="caution">
    <text evidence="2">The sequence shown here is derived from an EMBL/GenBank/DDBJ whole genome shotgun (WGS) entry which is preliminary data.</text>
</comment>
<protein>
    <recommendedName>
        <fullName evidence="4">EamA domain-containing protein</fullName>
    </recommendedName>
</protein>
<dbReference type="InterPro" id="IPR025495">
    <property type="entry name" value="DUF4386"/>
</dbReference>
<feature type="transmembrane region" description="Helical" evidence="1">
    <location>
        <begin position="43"/>
        <end position="62"/>
    </location>
</feature>